<dbReference type="RefSeq" id="WP_014436326.1">
    <property type="nucleotide sequence ID" value="NC_017080.1"/>
</dbReference>
<evidence type="ECO:0000313" key="13">
    <source>
        <dbReference type="EMBL" id="BAM03107.1"/>
    </source>
</evidence>
<keyword evidence="6 9" id="KW-0119">Carbohydrate metabolism</keyword>
<evidence type="ECO:0000256" key="10">
    <source>
        <dbReference type="SAM" id="MobiDB-lite"/>
    </source>
</evidence>
<evidence type="ECO:0000256" key="2">
    <source>
        <dbReference type="ARBA" id="ARBA00007495"/>
    </source>
</evidence>
<proteinExistence type="inferred from homology"/>
<dbReference type="HOGENOM" id="CLU_026280_0_0_0"/>
<dbReference type="eggNOG" id="COG3693">
    <property type="taxonomic scope" value="Bacteria"/>
</dbReference>
<dbReference type="OrthoDB" id="2513075at2"/>
<dbReference type="Pfam" id="PF00331">
    <property type="entry name" value="Glyco_hydro_10"/>
    <property type="match status" value="1"/>
</dbReference>
<evidence type="ECO:0000259" key="12">
    <source>
        <dbReference type="PROSITE" id="PS51760"/>
    </source>
</evidence>
<name>I0ICW9_PHYMF</name>
<evidence type="ECO:0000256" key="4">
    <source>
        <dbReference type="ARBA" id="ARBA00022729"/>
    </source>
</evidence>
<feature type="domain" description="GH10" evidence="12">
    <location>
        <begin position="257"/>
        <end position="551"/>
    </location>
</feature>
<feature type="region of interest" description="Disordered" evidence="10">
    <location>
        <begin position="50"/>
        <end position="72"/>
    </location>
</feature>
<evidence type="ECO:0000256" key="7">
    <source>
        <dbReference type="ARBA" id="ARBA00023295"/>
    </source>
</evidence>
<comment type="similarity">
    <text evidence="2 9">Belongs to the glycosyl hydrolase 10 (cellulase F) family.</text>
</comment>
<comment type="catalytic activity">
    <reaction evidence="1 9">
        <text>Endohydrolysis of (1-&gt;4)-beta-D-xylosidic linkages in xylans.</text>
        <dbReference type="EC" id="3.2.1.8"/>
    </reaction>
</comment>
<feature type="chain" id="PRO_5003629104" description="Beta-xylanase" evidence="11">
    <location>
        <begin position="25"/>
        <end position="610"/>
    </location>
</feature>
<reference evidence="13 14" key="1">
    <citation type="submission" date="2012-02" db="EMBL/GenBank/DDBJ databases">
        <title>Complete genome sequence of Phycisphaera mikurensis NBRC 102666.</title>
        <authorList>
            <person name="Ankai A."/>
            <person name="Hosoyama A."/>
            <person name="Terui Y."/>
            <person name="Sekine M."/>
            <person name="Fukai R."/>
            <person name="Kato Y."/>
            <person name="Nakamura S."/>
            <person name="Yamada-Narita S."/>
            <person name="Kawakoshi A."/>
            <person name="Fukunaga Y."/>
            <person name="Yamazaki S."/>
            <person name="Fujita N."/>
        </authorList>
    </citation>
    <scope>NUCLEOTIDE SEQUENCE [LARGE SCALE GENOMIC DNA]</scope>
    <source>
        <strain evidence="14">NBRC 102666 / KCTC 22515 / FYK2301M01</strain>
    </source>
</reference>
<dbReference type="SUPFAM" id="SSF51445">
    <property type="entry name" value="(Trans)glycosidases"/>
    <property type="match status" value="1"/>
</dbReference>
<evidence type="ECO:0000256" key="6">
    <source>
        <dbReference type="ARBA" id="ARBA00023277"/>
    </source>
</evidence>
<evidence type="ECO:0000313" key="14">
    <source>
        <dbReference type="Proteomes" id="UP000007881"/>
    </source>
</evidence>
<dbReference type="Proteomes" id="UP000007881">
    <property type="component" value="Chromosome"/>
</dbReference>
<feature type="signal peptide" evidence="11">
    <location>
        <begin position="1"/>
        <end position="24"/>
    </location>
</feature>
<keyword evidence="8 9" id="KW-0624">Polysaccharide degradation</keyword>
<evidence type="ECO:0000256" key="5">
    <source>
        <dbReference type="ARBA" id="ARBA00022801"/>
    </source>
</evidence>
<dbReference type="SMART" id="SM00633">
    <property type="entry name" value="Glyco_10"/>
    <property type="match status" value="1"/>
</dbReference>
<dbReference type="PRINTS" id="PR00134">
    <property type="entry name" value="GLHYDRLASE10"/>
</dbReference>
<evidence type="ECO:0000256" key="3">
    <source>
        <dbReference type="ARBA" id="ARBA00022651"/>
    </source>
</evidence>
<dbReference type="PANTHER" id="PTHR31490:SF88">
    <property type="entry name" value="BETA-XYLANASE"/>
    <property type="match status" value="1"/>
</dbReference>
<gene>
    <name evidence="13" type="ordered locus">PSMK_09480</name>
</gene>
<dbReference type="KEGG" id="phm:PSMK_09480"/>
<dbReference type="InterPro" id="IPR044846">
    <property type="entry name" value="GH10"/>
</dbReference>
<dbReference type="PATRIC" id="fig|1142394.8.peg.980"/>
<evidence type="ECO:0000256" key="11">
    <source>
        <dbReference type="SAM" id="SignalP"/>
    </source>
</evidence>
<dbReference type="GO" id="GO:0045493">
    <property type="term" value="P:xylan catabolic process"/>
    <property type="evidence" value="ECO:0007669"/>
    <property type="project" value="UniProtKB-KW"/>
</dbReference>
<dbReference type="GO" id="GO:0031176">
    <property type="term" value="F:endo-1,4-beta-xylanase activity"/>
    <property type="evidence" value="ECO:0007669"/>
    <property type="project" value="UniProtKB-EC"/>
</dbReference>
<evidence type="ECO:0000256" key="9">
    <source>
        <dbReference type="RuleBase" id="RU361174"/>
    </source>
</evidence>
<dbReference type="AlphaFoldDB" id="I0ICW9"/>
<keyword evidence="5 9" id="KW-0378">Hydrolase</keyword>
<dbReference type="PANTHER" id="PTHR31490">
    <property type="entry name" value="GLYCOSYL HYDROLASE"/>
    <property type="match status" value="1"/>
</dbReference>
<keyword evidence="7 9" id="KW-0326">Glycosidase</keyword>
<dbReference type="EC" id="3.2.1.8" evidence="9"/>
<dbReference type="PROSITE" id="PS51760">
    <property type="entry name" value="GH10_2"/>
    <property type="match status" value="1"/>
</dbReference>
<dbReference type="InterPro" id="IPR017853">
    <property type="entry name" value="GH"/>
</dbReference>
<protein>
    <recommendedName>
        <fullName evidence="9">Beta-xylanase</fullName>
        <ecNumber evidence="9">3.2.1.8</ecNumber>
    </recommendedName>
</protein>
<accession>I0ICW9</accession>
<keyword evidence="3" id="KW-0858">Xylan degradation</keyword>
<keyword evidence="14" id="KW-1185">Reference proteome</keyword>
<dbReference type="Gene3D" id="3.20.20.80">
    <property type="entry name" value="Glycosidases"/>
    <property type="match status" value="1"/>
</dbReference>
<dbReference type="InterPro" id="IPR001000">
    <property type="entry name" value="GH10_dom"/>
</dbReference>
<sequence length="610" mass="66688">MLPLLRLAAVVILCVLPPGAAAVAAPDEPAVVGGETLGDGDGFLAAFTLRNPDGDPDRGTAAPATGPGGGPAVRLTSRARGDFWHVEWTTGDFPQIRRGDVLLLRFHARTLSSEQEDGLGTITAFVQQNERPFNPSLMETVSIGPEWTRIALPFRSLQDYPPDGDQLTLGVGGAVQELEVAGVGLLRFPAGTRVRDLPVTRITYPGREPDAPWRAAAERRIRELRTSPMTVAVVDADGRPVAGAEVRVDHLRHGFAFGTAVRVETLLGNDADAAAYREKLFAHFNTATPENGLKWGRWEDPRHRTATMRALRVLRDAGLAVRGHALVWPSWAKSRVDLTAERAAAEAGDTQPLREKIEAHLVDVLRETSGLVDAWDVVNEPWNHHDFMDLLGDEAMVRWFEIARRQAPRKKLFLNDFGILTVGDQETDGHQDHYFKTISYLLDRGAPLDAIGVQGHFGSAGLTPPDRIERILDRFAGFGLPITITEFDLMTQDEELQADYTRDLLTVAFSHPAVDGFILWGFWDGAHWRGNAAMYRRDWTLKPAGRAILDLMDAWSTHATVTTDASGVATLTAFHGDYELGVEAPAGRGSVAFTLRPGTTEAAISLTPAR</sequence>
<dbReference type="STRING" id="1142394.PSMK_09480"/>
<dbReference type="EMBL" id="AP012338">
    <property type="protein sequence ID" value="BAM03107.1"/>
    <property type="molecule type" value="Genomic_DNA"/>
</dbReference>
<evidence type="ECO:0000256" key="1">
    <source>
        <dbReference type="ARBA" id="ARBA00000681"/>
    </source>
</evidence>
<keyword evidence="4 11" id="KW-0732">Signal</keyword>
<organism evidence="13 14">
    <name type="scientific">Phycisphaera mikurensis (strain NBRC 102666 / KCTC 22515 / FYK2301M01)</name>
    <dbReference type="NCBI Taxonomy" id="1142394"/>
    <lineage>
        <taxon>Bacteria</taxon>
        <taxon>Pseudomonadati</taxon>
        <taxon>Planctomycetota</taxon>
        <taxon>Phycisphaerae</taxon>
        <taxon>Phycisphaerales</taxon>
        <taxon>Phycisphaeraceae</taxon>
        <taxon>Phycisphaera</taxon>
    </lineage>
</organism>
<evidence type="ECO:0000256" key="8">
    <source>
        <dbReference type="ARBA" id="ARBA00023326"/>
    </source>
</evidence>